<dbReference type="AlphaFoldDB" id="A0A6M1SYY2"/>
<dbReference type="EMBL" id="JAALLT010000003">
    <property type="protein sequence ID" value="NGP77136.1"/>
    <property type="molecule type" value="Genomic_DNA"/>
</dbReference>
<dbReference type="InterPro" id="IPR009057">
    <property type="entry name" value="Homeodomain-like_sf"/>
</dbReference>
<keyword evidence="1" id="KW-0812">Transmembrane</keyword>
<evidence type="ECO:0008006" key="4">
    <source>
        <dbReference type="Google" id="ProtNLM"/>
    </source>
</evidence>
<organism evidence="2 3">
    <name type="scientific">Halalkalibaculum roseum</name>
    <dbReference type="NCBI Taxonomy" id="2709311"/>
    <lineage>
        <taxon>Bacteria</taxon>
        <taxon>Pseudomonadati</taxon>
        <taxon>Balneolota</taxon>
        <taxon>Balneolia</taxon>
        <taxon>Balneolales</taxon>
        <taxon>Balneolaceae</taxon>
        <taxon>Halalkalibaculum</taxon>
    </lineage>
</organism>
<evidence type="ECO:0000313" key="2">
    <source>
        <dbReference type="EMBL" id="NGP77136.1"/>
    </source>
</evidence>
<dbReference type="Proteomes" id="UP000473278">
    <property type="component" value="Unassembled WGS sequence"/>
</dbReference>
<keyword evidence="1" id="KW-1133">Transmembrane helix</keyword>
<reference evidence="2 3" key="1">
    <citation type="submission" date="2020-02" db="EMBL/GenBank/DDBJ databases">
        <title>Balneolaceae bacterium YR4-1, complete genome.</title>
        <authorList>
            <person name="Li Y."/>
            <person name="Wu S."/>
        </authorList>
    </citation>
    <scope>NUCLEOTIDE SEQUENCE [LARGE SCALE GENOMIC DNA]</scope>
    <source>
        <strain evidence="2 3">YR4-1</strain>
    </source>
</reference>
<name>A0A6M1SYY2_9BACT</name>
<accession>A0A6M1SYY2</accession>
<evidence type="ECO:0000256" key="1">
    <source>
        <dbReference type="SAM" id="Phobius"/>
    </source>
</evidence>
<feature type="transmembrane region" description="Helical" evidence="1">
    <location>
        <begin position="105"/>
        <end position="124"/>
    </location>
</feature>
<dbReference type="SUPFAM" id="SSF46689">
    <property type="entry name" value="Homeodomain-like"/>
    <property type="match status" value="1"/>
</dbReference>
<proteinExistence type="predicted"/>
<evidence type="ECO:0000313" key="3">
    <source>
        <dbReference type="Proteomes" id="UP000473278"/>
    </source>
</evidence>
<comment type="caution">
    <text evidence="2">The sequence shown here is derived from an EMBL/GenBank/DDBJ whole genome shotgun (WGS) entry which is preliminary data.</text>
</comment>
<keyword evidence="1" id="KW-0472">Membrane</keyword>
<dbReference type="RefSeq" id="WP_165142193.1">
    <property type="nucleotide sequence ID" value="NZ_JAALLT010000003.1"/>
</dbReference>
<protein>
    <recommendedName>
        <fullName evidence="4">Transposase</fullName>
    </recommendedName>
</protein>
<gene>
    <name evidence="2" type="ORF">G3570_10860</name>
</gene>
<keyword evidence="3" id="KW-1185">Reference proteome</keyword>
<sequence length="188" mass="21511">MANEEQNYTSEFKTKVATKALEQDKQNLDRLSDKYEVPVSQILKWTVQLEKEGADAFKEEVQPESSDSESHIEDHESVDVEVDNPDIAESISFGVMHDDLNYKRLIFWSVLGMILVAIFVKGLVEMYQYNTTVSRDRISEESQYYQIKQLNEEAQETLNSFGVVDPEAGIYRIPIDSAMNDIANSNDN</sequence>